<organism evidence="9 10">
    <name type="scientific">Limnobacter litoralis</name>
    <dbReference type="NCBI Taxonomy" id="481366"/>
    <lineage>
        <taxon>Bacteria</taxon>
        <taxon>Pseudomonadati</taxon>
        <taxon>Pseudomonadota</taxon>
        <taxon>Betaproteobacteria</taxon>
        <taxon>Burkholderiales</taxon>
        <taxon>Burkholderiaceae</taxon>
        <taxon>Limnobacter</taxon>
    </lineage>
</organism>
<comment type="subcellular location">
    <subcellularLocation>
        <location evidence="7">Cytoplasm</location>
    </subcellularLocation>
</comment>
<evidence type="ECO:0000256" key="4">
    <source>
        <dbReference type="ARBA" id="ARBA00023152"/>
    </source>
</evidence>
<keyword evidence="10" id="KW-1185">Reference proteome</keyword>
<evidence type="ECO:0000256" key="7">
    <source>
        <dbReference type="HAMAP-Rule" id="MF_00473"/>
    </source>
</evidence>
<comment type="similarity">
    <text evidence="2 7 8">Belongs to the GPI family.</text>
</comment>
<keyword evidence="7" id="KW-0963">Cytoplasm</keyword>
<dbReference type="CDD" id="cd05016">
    <property type="entry name" value="SIS_PGI_2"/>
    <property type="match status" value="1"/>
</dbReference>
<evidence type="ECO:0000256" key="1">
    <source>
        <dbReference type="ARBA" id="ARBA00004926"/>
    </source>
</evidence>
<dbReference type="PROSITE" id="PS51463">
    <property type="entry name" value="P_GLUCOSE_ISOMERASE_3"/>
    <property type="match status" value="1"/>
</dbReference>
<dbReference type="PANTHER" id="PTHR11469">
    <property type="entry name" value="GLUCOSE-6-PHOSPHATE ISOMERASE"/>
    <property type="match status" value="1"/>
</dbReference>
<comment type="function">
    <text evidence="7">Catalyzes the reversible isomerization of glucose-6-phosphate to fructose-6-phosphate.</text>
</comment>
<dbReference type="InterPro" id="IPR001672">
    <property type="entry name" value="G6P_Isomerase"/>
</dbReference>
<dbReference type="GO" id="GO:0016853">
    <property type="term" value="F:isomerase activity"/>
    <property type="evidence" value="ECO:0007669"/>
    <property type="project" value="UniProtKB-KW"/>
</dbReference>
<dbReference type="EMBL" id="BSOJ01000032">
    <property type="protein sequence ID" value="GLR27555.1"/>
    <property type="molecule type" value="Genomic_DNA"/>
</dbReference>
<dbReference type="PANTHER" id="PTHR11469:SF1">
    <property type="entry name" value="GLUCOSE-6-PHOSPHATE ISOMERASE"/>
    <property type="match status" value="1"/>
</dbReference>
<comment type="pathway">
    <text evidence="7">Carbohydrate biosynthesis; gluconeogenesis.</text>
</comment>
<accession>A0ABQ5YVY2</accession>
<evidence type="ECO:0000256" key="5">
    <source>
        <dbReference type="ARBA" id="ARBA00023235"/>
    </source>
</evidence>
<dbReference type="InterPro" id="IPR046348">
    <property type="entry name" value="SIS_dom_sf"/>
</dbReference>
<dbReference type="Pfam" id="PF00342">
    <property type="entry name" value="PGI"/>
    <property type="match status" value="1"/>
</dbReference>
<gene>
    <name evidence="7 9" type="primary">pgi</name>
    <name evidence="9" type="ORF">GCM10007875_26460</name>
</gene>
<evidence type="ECO:0000256" key="2">
    <source>
        <dbReference type="ARBA" id="ARBA00006604"/>
    </source>
</evidence>
<sequence length="508" mass="56453">MKSSLTQRLGPLTINLDRQRFAAESLGELLSDQQVRRMQAMVSGQFTGKAVNPSEGRTANHWALRAAAAPAAYSLFAHACQIDIDEATSVKTRLEAFADEVRNGQYRTPQGETYTHIVHIGIGGSDLGPQLLDDVFTHLKLEGQHPHLSIAFLSNVDYHEVQERLARLDPTRTLVTIVSKSFTTRETLLNAGHVRRWLREAGTEFEEAALVGITCKPDKAIEFGIDRQRVFEFSEKVGGRFSLWGPVSASIRMKFGNAVFNQFLEGAALVDEHVALSPVADSLPAWLAICDYYNLQQGIESLMLSPYDSRLGLLVPYLQQLWMESLGKGVTNEGKLLGTPGCPALWGDVGTNGQHAFFQMLHQSALECAVELLAVVCPAHDDQPSHQILLSHFLAQAEAFYNGRLNTDEQRNNPEINYRTCPGKRPVHVLMLDRLSPYSLGCLLATWEHRTTLLAAIQDINPFDQWGVELGKTIAEQIEPCWTQLSAIPKDPVTRHLLALMKHQQCGE</sequence>
<proteinExistence type="inferred from homology"/>
<evidence type="ECO:0000313" key="9">
    <source>
        <dbReference type="EMBL" id="GLR27555.1"/>
    </source>
</evidence>
<keyword evidence="5 7" id="KW-0413">Isomerase</keyword>
<protein>
    <recommendedName>
        <fullName evidence="7">Glucose-6-phosphate isomerase</fullName>
        <shortName evidence="7">GPI</shortName>
        <ecNumber evidence="7">5.3.1.9</ecNumber>
    </recommendedName>
    <alternativeName>
        <fullName evidence="7">Phosphoglucose isomerase</fullName>
        <shortName evidence="7">PGI</shortName>
    </alternativeName>
    <alternativeName>
        <fullName evidence="7">Phosphohexose isomerase</fullName>
        <shortName evidence="7">PHI</shortName>
    </alternativeName>
</protein>
<dbReference type="InterPro" id="IPR018189">
    <property type="entry name" value="Phosphoglucose_isomerase_CS"/>
</dbReference>
<reference evidence="10" key="1">
    <citation type="journal article" date="2019" name="Int. J. Syst. Evol. Microbiol.">
        <title>The Global Catalogue of Microorganisms (GCM) 10K type strain sequencing project: providing services to taxonomists for standard genome sequencing and annotation.</title>
        <authorList>
            <consortium name="The Broad Institute Genomics Platform"/>
            <consortium name="The Broad Institute Genome Sequencing Center for Infectious Disease"/>
            <person name="Wu L."/>
            <person name="Ma J."/>
        </authorList>
    </citation>
    <scope>NUCLEOTIDE SEQUENCE [LARGE SCALE GENOMIC DNA]</scope>
    <source>
        <strain evidence="10">NBRC 105857</strain>
    </source>
</reference>
<dbReference type="PROSITE" id="PS00765">
    <property type="entry name" value="P_GLUCOSE_ISOMERASE_1"/>
    <property type="match status" value="1"/>
</dbReference>
<comment type="catalytic activity">
    <reaction evidence="6 7 8">
        <text>alpha-D-glucose 6-phosphate = beta-D-fructose 6-phosphate</text>
        <dbReference type="Rhea" id="RHEA:11816"/>
        <dbReference type="ChEBI" id="CHEBI:57634"/>
        <dbReference type="ChEBI" id="CHEBI:58225"/>
        <dbReference type="EC" id="5.3.1.9"/>
    </reaction>
</comment>
<comment type="pathway">
    <text evidence="1 7 8">Carbohydrate degradation; glycolysis; D-glyceraldehyde 3-phosphate and glycerone phosphate from D-glucose: step 2/4.</text>
</comment>
<evidence type="ECO:0000256" key="6">
    <source>
        <dbReference type="ARBA" id="ARBA00029321"/>
    </source>
</evidence>
<name>A0ABQ5YVY2_9BURK</name>
<dbReference type="InterPro" id="IPR035476">
    <property type="entry name" value="SIS_PGI_1"/>
</dbReference>
<evidence type="ECO:0000313" key="10">
    <source>
        <dbReference type="Proteomes" id="UP001156664"/>
    </source>
</evidence>
<comment type="caution">
    <text evidence="9">The sequence shown here is derived from an EMBL/GenBank/DDBJ whole genome shotgun (WGS) entry which is preliminary data.</text>
</comment>
<evidence type="ECO:0000256" key="3">
    <source>
        <dbReference type="ARBA" id="ARBA00022432"/>
    </source>
</evidence>
<dbReference type="InterPro" id="IPR023096">
    <property type="entry name" value="G6P_Isomerase_C"/>
</dbReference>
<feature type="active site" description="Proton donor" evidence="7">
    <location>
        <position position="324"/>
    </location>
</feature>
<dbReference type="HAMAP" id="MF_00473">
    <property type="entry name" value="G6P_isomerase"/>
    <property type="match status" value="1"/>
</dbReference>
<evidence type="ECO:0000256" key="8">
    <source>
        <dbReference type="RuleBase" id="RU000612"/>
    </source>
</evidence>
<feature type="active site" evidence="7">
    <location>
        <position position="355"/>
    </location>
</feature>
<dbReference type="InterPro" id="IPR035482">
    <property type="entry name" value="SIS_PGI_2"/>
</dbReference>
<feature type="active site" evidence="7">
    <location>
        <position position="472"/>
    </location>
</feature>
<dbReference type="Proteomes" id="UP001156664">
    <property type="component" value="Unassembled WGS sequence"/>
</dbReference>
<dbReference type="Gene3D" id="1.10.1390.10">
    <property type="match status" value="1"/>
</dbReference>
<dbReference type="Gene3D" id="3.40.50.10490">
    <property type="entry name" value="Glucose-6-phosphate isomerase like protein, domain 1"/>
    <property type="match status" value="2"/>
</dbReference>
<dbReference type="CDD" id="cd05015">
    <property type="entry name" value="SIS_PGI_1"/>
    <property type="match status" value="1"/>
</dbReference>
<dbReference type="PRINTS" id="PR00662">
    <property type="entry name" value="G6PISOMERASE"/>
</dbReference>
<dbReference type="SUPFAM" id="SSF53697">
    <property type="entry name" value="SIS domain"/>
    <property type="match status" value="1"/>
</dbReference>
<keyword evidence="3 7" id="KW-0312">Gluconeogenesis</keyword>
<dbReference type="EC" id="5.3.1.9" evidence="7"/>
<dbReference type="RefSeq" id="WP_284282384.1">
    <property type="nucleotide sequence ID" value="NZ_BSOJ01000032.1"/>
</dbReference>
<keyword evidence="4 7" id="KW-0324">Glycolysis</keyword>